<evidence type="ECO:0000256" key="2">
    <source>
        <dbReference type="SAM" id="Phobius"/>
    </source>
</evidence>
<feature type="region of interest" description="Disordered" evidence="1">
    <location>
        <begin position="1"/>
        <end position="25"/>
    </location>
</feature>
<dbReference type="AlphaFoldDB" id="A0A2N3WJH3"/>
<dbReference type="Proteomes" id="UP000233750">
    <property type="component" value="Unassembled WGS sequence"/>
</dbReference>
<dbReference type="EMBL" id="PJMY01000003">
    <property type="protein sequence ID" value="PKV94020.1"/>
    <property type="molecule type" value="Genomic_DNA"/>
</dbReference>
<reference evidence="3 4" key="1">
    <citation type="submission" date="2017-12" db="EMBL/GenBank/DDBJ databases">
        <title>Sequencing the genomes of 1000 Actinobacteria strains.</title>
        <authorList>
            <person name="Klenk H.-P."/>
        </authorList>
    </citation>
    <scope>NUCLEOTIDE SEQUENCE [LARGE SCALE GENOMIC DNA]</scope>
    <source>
        <strain evidence="3 4">DSM 45165</strain>
    </source>
</reference>
<feature type="transmembrane region" description="Helical" evidence="2">
    <location>
        <begin position="54"/>
        <end position="72"/>
    </location>
</feature>
<comment type="caution">
    <text evidence="3">The sequence shown here is derived from an EMBL/GenBank/DDBJ whole genome shotgun (WGS) entry which is preliminary data.</text>
</comment>
<keyword evidence="2" id="KW-0472">Membrane</keyword>
<keyword evidence="4" id="KW-1185">Reference proteome</keyword>
<feature type="transmembrane region" description="Helical" evidence="2">
    <location>
        <begin position="84"/>
        <end position="108"/>
    </location>
</feature>
<evidence type="ECO:0000313" key="3">
    <source>
        <dbReference type="EMBL" id="PKV94020.1"/>
    </source>
</evidence>
<evidence type="ECO:0000256" key="1">
    <source>
        <dbReference type="SAM" id="MobiDB-lite"/>
    </source>
</evidence>
<sequence length="223" mass="22787">MRRLLDAPVDYGGQVSSGQIAPGPPATRDHLLAAQERDRLLRTELPRVRAAATAWRNALAGLLTALIGFSLIKGRADVTMLAGPWAVTVGVLLLAALICGAIGALSLIRASNGRPAVAAVSGLLVRSASDHVEALASANALRRGIALTLACSVLLVAAVASTWYGPSAKPAALQVTTSTVGSVCGTVLRVDRGTLLLKTDSGEVVVNLTEASTLQAVTACPPK</sequence>
<evidence type="ECO:0000313" key="4">
    <source>
        <dbReference type="Proteomes" id="UP000233750"/>
    </source>
</evidence>
<accession>A0A2N3WJH3</accession>
<protein>
    <submittedName>
        <fullName evidence="3">Uncharacterized protein</fullName>
    </submittedName>
</protein>
<feature type="transmembrane region" description="Helical" evidence="2">
    <location>
        <begin position="145"/>
        <end position="165"/>
    </location>
</feature>
<keyword evidence="2" id="KW-1133">Transmembrane helix</keyword>
<proteinExistence type="predicted"/>
<name>A0A2N3WJH3_9PSEU</name>
<keyword evidence="2" id="KW-0812">Transmembrane</keyword>
<organism evidence="3 4">
    <name type="scientific">Amycolatopsis echigonensis</name>
    <dbReference type="NCBI Taxonomy" id="2576905"/>
    <lineage>
        <taxon>Bacteria</taxon>
        <taxon>Bacillati</taxon>
        <taxon>Actinomycetota</taxon>
        <taxon>Actinomycetes</taxon>
        <taxon>Pseudonocardiales</taxon>
        <taxon>Pseudonocardiaceae</taxon>
        <taxon>Amycolatopsis</taxon>
    </lineage>
</organism>
<gene>
    <name evidence="3" type="ORF">ATK30_4888</name>
</gene>